<evidence type="ECO:0000256" key="1">
    <source>
        <dbReference type="SAM" id="MobiDB-lite"/>
    </source>
</evidence>
<dbReference type="EMBL" id="HBFP01005595">
    <property type="protein sequence ID" value="CAD8819585.1"/>
    <property type="molecule type" value="Transcribed_RNA"/>
</dbReference>
<dbReference type="AlphaFoldDB" id="A0A7S1ERU9"/>
<feature type="compositionally biased region" description="Polar residues" evidence="1">
    <location>
        <begin position="1"/>
        <end position="12"/>
    </location>
</feature>
<feature type="region of interest" description="Disordered" evidence="1">
    <location>
        <begin position="1"/>
        <end position="35"/>
    </location>
</feature>
<evidence type="ECO:0000313" key="2">
    <source>
        <dbReference type="EMBL" id="CAD8819585.1"/>
    </source>
</evidence>
<proteinExistence type="predicted"/>
<reference evidence="2" key="1">
    <citation type="submission" date="2021-01" db="EMBL/GenBank/DDBJ databases">
        <authorList>
            <person name="Corre E."/>
            <person name="Pelletier E."/>
            <person name="Niang G."/>
            <person name="Scheremetjew M."/>
            <person name="Finn R."/>
            <person name="Kale V."/>
            <person name="Holt S."/>
            <person name="Cochrane G."/>
            <person name="Meng A."/>
            <person name="Brown T."/>
            <person name="Cohen L."/>
        </authorList>
    </citation>
    <scope>NUCLEOTIDE SEQUENCE</scope>
    <source>
        <strain evidence="2">CCMP3278</strain>
    </source>
</reference>
<sequence length="410" mass="47054">MPTEVNTRGSRTNIEKVFDRGSRQHASNHERDSCRHSRTLFDPTVVGTLRERTRSATFTSTKNKRFSLPTEFIRTESNETNSSDDQSQPRSTKDDGFVERSRTQTLGSLFRTSLKDRHRKVSNRSTSVASGNESAVISAVNAETSLTESSVLSEFRERSLEFISEDIASNSSSIGFSAVSGGSGWARTWFVIVSNVLRNEFEDMSLALRALERLGAQAGEQHLRAFFNWFKGFCDLYCPHLDFIDYFLTPLIKRRANYQNGKLFKSEEMHVQLMLKVTKIRQLEKTIGNRQLYKIVRDLIRQANALVSLGMECLVQEEEHEIVLLDEYGVPEEDLVLLVREQIAQYQKETGRYPSRTMSLSKKSSFDPMNLTLKQSASVSTCHEYLNQFLLRRNAERRRFVLKSSFDDFE</sequence>
<protein>
    <submittedName>
        <fullName evidence="2">Uncharacterized protein</fullName>
    </submittedName>
</protein>
<organism evidence="2">
    <name type="scientific">Timspurckia oligopyrenoides</name>
    <dbReference type="NCBI Taxonomy" id="708627"/>
    <lineage>
        <taxon>Eukaryota</taxon>
        <taxon>Rhodophyta</taxon>
        <taxon>Bangiophyceae</taxon>
        <taxon>Porphyridiales</taxon>
        <taxon>Porphyridiaceae</taxon>
        <taxon>Timspurckia</taxon>
    </lineage>
</organism>
<feature type="compositionally biased region" description="Basic and acidic residues" evidence="1">
    <location>
        <begin position="13"/>
        <end position="35"/>
    </location>
</feature>
<feature type="region of interest" description="Disordered" evidence="1">
    <location>
        <begin position="69"/>
        <end position="99"/>
    </location>
</feature>
<accession>A0A7S1ERU9</accession>
<name>A0A7S1ERU9_9RHOD</name>
<gene>
    <name evidence="2" type="ORF">TOLI1172_LOCUS3974</name>
</gene>
<feature type="compositionally biased region" description="Polar residues" evidence="1">
    <location>
        <begin position="78"/>
        <end position="90"/>
    </location>
</feature>